<organism evidence="2 3">
    <name type="scientific">Thermoproteus tenax (strain ATCC 35583 / DSM 2078 / JCM 9277 / NBRC 100435 / Kra 1)</name>
    <dbReference type="NCBI Taxonomy" id="768679"/>
    <lineage>
        <taxon>Archaea</taxon>
        <taxon>Thermoproteota</taxon>
        <taxon>Thermoprotei</taxon>
        <taxon>Thermoproteales</taxon>
        <taxon>Thermoproteaceae</taxon>
        <taxon>Thermoproteus</taxon>
    </lineage>
</organism>
<keyword evidence="1" id="KW-0472">Membrane</keyword>
<proteinExistence type="predicted"/>
<feature type="transmembrane region" description="Helical" evidence="1">
    <location>
        <begin position="32"/>
        <end position="51"/>
    </location>
</feature>
<feature type="transmembrane region" description="Helical" evidence="1">
    <location>
        <begin position="63"/>
        <end position="82"/>
    </location>
</feature>
<dbReference type="EMBL" id="FN869859">
    <property type="protein sequence ID" value="CCC81201.1"/>
    <property type="molecule type" value="Genomic_DNA"/>
</dbReference>
<dbReference type="GeneID" id="11263536"/>
<dbReference type="PaxDb" id="768679-TTX_0536"/>
<dbReference type="Pfam" id="PF06939">
    <property type="entry name" value="DUF1286"/>
    <property type="match status" value="1"/>
</dbReference>
<dbReference type="Proteomes" id="UP000002654">
    <property type="component" value="Chromosome"/>
</dbReference>
<dbReference type="HOGENOM" id="CLU_117041_0_0_2"/>
<dbReference type="InterPro" id="IPR009705">
    <property type="entry name" value="DUF1286"/>
</dbReference>
<dbReference type="KEGG" id="ttn:TTX_0536"/>
<dbReference type="OrthoDB" id="29016at2157"/>
<sequence>MKLATHAVFTAGTLALILRAVGVEPWRALWEAWAVSILANVVIDFLGHRGRRRSPLTHTPLRSLAWGALSSAPAVYLAHSYLPLLAGALAGPLHLALDVVTEHGIYICNPKCRRFALAHVRYNDPLANALAVLLGIGSMYLALAR</sequence>
<dbReference type="eggNOG" id="arCOG05320">
    <property type="taxonomic scope" value="Archaea"/>
</dbReference>
<feature type="transmembrane region" description="Helical" evidence="1">
    <location>
        <begin position="126"/>
        <end position="143"/>
    </location>
</feature>
<evidence type="ECO:0000313" key="2">
    <source>
        <dbReference type="EMBL" id="CCC81201.1"/>
    </source>
</evidence>
<accession>G4RNQ7</accession>
<gene>
    <name evidence="2" type="ordered locus">TTX_0536</name>
</gene>
<keyword evidence="3" id="KW-1185">Reference proteome</keyword>
<dbReference type="RefSeq" id="WP_014126458.1">
    <property type="nucleotide sequence ID" value="NC_016070.1"/>
</dbReference>
<name>G4RNQ7_THETK</name>
<reference evidence="2 3" key="1">
    <citation type="journal article" date="2011" name="PLoS ONE">
        <title>The complete genome sequence of Thermoproteus tenax: a physiologically versatile member of the Crenarchaeota.</title>
        <authorList>
            <person name="Siebers B."/>
            <person name="Zaparty M."/>
            <person name="Raddatz G."/>
            <person name="Tjaden B."/>
            <person name="Albers S.V."/>
            <person name="Bell S.D."/>
            <person name="Blombach F."/>
            <person name="Kletzin A."/>
            <person name="Kyrpides N."/>
            <person name="Lanz C."/>
            <person name="Plagens A."/>
            <person name="Rampp M."/>
            <person name="Rosinus A."/>
            <person name="von Jan M."/>
            <person name="Makarova K.S."/>
            <person name="Klenk H.P."/>
            <person name="Schuster S.C."/>
            <person name="Hensel R."/>
        </authorList>
    </citation>
    <scope>NUCLEOTIDE SEQUENCE [LARGE SCALE GENOMIC DNA]</scope>
    <source>
        <strain evidence="3">ATCC 35583 / DSM 2078 / JCM 9277 / NBRC 100435 / Kra 1</strain>
    </source>
</reference>
<dbReference type="AlphaFoldDB" id="G4RNQ7"/>
<evidence type="ECO:0008006" key="4">
    <source>
        <dbReference type="Google" id="ProtNLM"/>
    </source>
</evidence>
<evidence type="ECO:0000313" key="3">
    <source>
        <dbReference type="Proteomes" id="UP000002654"/>
    </source>
</evidence>
<dbReference type="PATRIC" id="fig|768679.9.peg.551"/>
<keyword evidence="1" id="KW-0812">Transmembrane</keyword>
<keyword evidence="1" id="KW-1133">Transmembrane helix</keyword>
<dbReference type="STRING" id="768679.TTX_0536"/>
<evidence type="ECO:0000256" key="1">
    <source>
        <dbReference type="SAM" id="Phobius"/>
    </source>
</evidence>
<protein>
    <recommendedName>
        <fullName evidence="4">Membrane-bound metal-dependent hydrolase</fullName>
    </recommendedName>
</protein>